<accession>A0ABT3ZKM5</accession>
<sequence>MTHTRHEALPESERDAFAAACREYQRPVDGFAVSWEEQYPDHGRVDHIERVVTVQALGVPSEPVTYDAGPGTHWIDGFTADLAAGVFDPPGLE</sequence>
<gene>
    <name evidence="1" type="ORF">OVY01_07550</name>
</gene>
<name>A0ABT3ZKM5_9BURK</name>
<dbReference type="EMBL" id="JAPMXC010000001">
    <property type="protein sequence ID" value="MCY0387089.1"/>
    <property type="molecule type" value="Genomic_DNA"/>
</dbReference>
<evidence type="ECO:0000313" key="1">
    <source>
        <dbReference type="EMBL" id="MCY0387089.1"/>
    </source>
</evidence>
<dbReference type="Proteomes" id="UP001082899">
    <property type="component" value="Unassembled WGS sequence"/>
</dbReference>
<keyword evidence="2" id="KW-1185">Reference proteome</keyword>
<comment type="caution">
    <text evidence="1">The sequence shown here is derived from an EMBL/GenBank/DDBJ whole genome shotgun (WGS) entry which is preliminary data.</text>
</comment>
<evidence type="ECO:0000313" key="2">
    <source>
        <dbReference type="Proteomes" id="UP001082899"/>
    </source>
</evidence>
<proteinExistence type="predicted"/>
<reference evidence="1" key="1">
    <citation type="submission" date="2022-11" db="EMBL/GenBank/DDBJ databases">
        <title>Robbsia betulipollinis sp. nov., isolated from pollen of birch (Betula pendula).</title>
        <authorList>
            <person name="Shi H."/>
            <person name="Ambika Manirajan B."/>
            <person name="Ratering S."/>
            <person name="Geissler-Plaum R."/>
            <person name="Schnell S."/>
        </authorList>
    </citation>
    <scope>NUCLEOTIDE SEQUENCE</scope>
    <source>
        <strain evidence="1">Bb-Pol-6</strain>
    </source>
</reference>
<dbReference type="RefSeq" id="WP_267846806.1">
    <property type="nucleotide sequence ID" value="NZ_JAPMXC010000001.1"/>
</dbReference>
<organism evidence="1 2">
    <name type="scientific">Robbsia betulipollinis</name>
    <dbReference type="NCBI Taxonomy" id="2981849"/>
    <lineage>
        <taxon>Bacteria</taxon>
        <taxon>Pseudomonadati</taxon>
        <taxon>Pseudomonadota</taxon>
        <taxon>Betaproteobacteria</taxon>
        <taxon>Burkholderiales</taxon>
        <taxon>Burkholderiaceae</taxon>
        <taxon>Robbsia</taxon>
    </lineage>
</organism>
<protein>
    <submittedName>
        <fullName evidence="1">Uncharacterized protein</fullName>
    </submittedName>
</protein>